<sequence>MLPKYFPCLTHAFHVVCFFLEVSCWTTFLHSTFTVSHIQHSLLHSPKRELMEKREDIFSVVATAQGPRLLLFVVHTLLLQSSPLLHTLQLLDVSFLSSLPLGRCSKWDVVRSLNVTPPSWMLPTFICHLLPVCFSSFCCCNSSSTHGGREQLQAGLESSCWNGGGCWTLKLLSWHSP</sequence>
<name>A0A0S3T7U4_PHAAN</name>
<dbReference type="AlphaFoldDB" id="A0A0S3T7U4"/>
<keyword evidence="2" id="KW-1185">Reference proteome</keyword>
<accession>A0A0S3T7U4</accession>
<reference evidence="1 2" key="1">
    <citation type="journal article" date="2015" name="Sci. Rep.">
        <title>The power of single molecule real-time sequencing technology in the de novo assembly of a eukaryotic genome.</title>
        <authorList>
            <person name="Sakai H."/>
            <person name="Naito K."/>
            <person name="Ogiso-Tanaka E."/>
            <person name="Takahashi Y."/>
            <person name="Iseki K."/>
            <person name="Muto C."/>
            <person name="Satou K."/>
            <person name="Teruya K."/>
            <person name="Shiroma A."/>
            <person name="Shimoji M."/>
            <person name="Hirano T."/>
            <person name="Itoh T."/>
            <person name="Kaga A."/>
            <person name="Tomooka N."/>
        </authorList>
    </citation>
    <scope>NUCLEOTIDE SEQUENCE [LARGE SCALE GENOMIC DNA]</scope>
    <source>
        <strain evidence="2">cv. Shumari</strain>
    </source>
</reference>
<dbReference type="EMBL" id="AP015044">
    <property type="protein sequence ID" value="BAU01323.1"/>
    <property type="molecule type" value="Genomic_DNA"/>
</dbReference>
<proteinExistence type="predicted"/>
<evidence type="ECO:0000313" key="1">
    <source>
        <dbReference type="EMBL" id="BAU01323.1"/>
    </source>
</evidence>
<gene>
    <name evidence="1" type="primary">Vigan.11G053300</name>
    <name evidence="1" type="ORF">VIGAN_11053300</name>
</gene>
<dbReference type="Proteomes" id="UP000291084">
    <property type="component" value="Chromosome 11"/>
</dbReference>
<evidence type="ECO:0000313" key="2">
    <source>
        <dbReference type="Proteomes" id="UP000291084"/>
    </source>
</evidence>
<protein>
    <submittedName>
        <fullName evidence="1">Uncharacterized protein</fullName>
    </submittedName>
</protein>
<organism evidence="1 2">
    <name type="scientific">Vigna angularis var. angularis</name>
    <dbReference type="NCBI Taxonomy" id="157739"/>
    <lineage>
        <taxon>Eukaryota</taxon>
        <taxon>Viridiplantae</taxon>
        <taxon>Streptophyta</taxon>
        <taxon>Embryophyta</taxon>
        <taxon>Tracheophyta</taxon>
        <taxon>Spermatophyta</taxon>
        <taxon>Magnoliopsida</taxon>
        <taxon>eudicotyledons</taxon>
        <taxon>Gunneridae</taxon>
        <taxon>Pentapetalae</taxon>
        <taxon>rosids</taxon>
        <taxon>fabids</taxon>
        <taxon>Fabales</taxon>
        <taxon>Fabaceae</taxon>
        <taxon>Papilionoideae</taxon>
        <taxon>50 kb inversion clade</taxon>
        <taxon>NPAAA clade</taxon>
        <taxon>indigoferoid/millettioid clade</taxon>
        <taxon>Phaseoleae</taxon>
        <taxon>Vigna</taxon>
    </lineage>
</organism>